<dbReference type="Proteomes" id="UP001344632">
    <property type="component" value="Unassembled WGS sequence"/>
</dbReference>
<dbReference type="Gene3D" id="3.40.630.30">
    <property type="match status" value="1"/>
</dbReference>
<accession>A0ABU6GKR8</accession>
<protein>
    <submittedName>
        <fullName evidence="3">YoaP domain-containing protein</fullName>
    </submittedName>
</protein>
<dbReference type="SUPFAM" id="SSF55729">
    <property type="entry name" value="Acyl-CoA N-acyltransferases (Nat)"/>
    <property type="match status" value="1"/>
</dbReference>
<evidence type="ECO:0000259" key="2">
    <source>
        <dbReference type="Pfam" id="PF14268"/>
    </source>
</evidence>
<dbReference type="RefSeq" id="WP_326087941.1">
    <property type="nucleotide sequence ID" value="NZ_JARLKZ010000006.1"/>
</dbReference>
<sequence length="252" mass="29044">MINIVEVNNENIEEKGFFCMRSKPKSRGYQNKLSWLKERLEEGLKLKILEENGYPRGFIEYVPSEYTWRGITGNNYIVIHCLWIVGKGKDKGYGTKLLHSCLDDAMLKNKSGVAMVTSSETWLAEKSFFMKHGFESIDQAPPSFELIVKRFNNDPVPQFNHGWEERSKQYKDGITIIRANQCPYFEEAVKTIVEVANERGIKTNIILLENHKEAQNAPSAYGVFNVIFNGSFLTYHPLSKRELIKKLDLLQV</sequence>
<feature type="domain" description="YoaP-like" evidence="2">
    <location>
        <begin position="204"/>
        <end position="245"/>
    </location>
</feature>
<feature type="domain" description="N-acetyltransferase" evidence="1">
    <location>
        <begin position="34"/>
        <end position="134"/>
    </location>
</feature>
<dbReference type="Pfam" id="PF00583">
    <property type="entry name" value="Acetyltransf_1"/>
    <property type="match status" value="1"/>
</dbReference>
<dbReference type="EMBL" id="JARLKZ010000006">
    <property type="protein sequence ID" value="MEC0240315.1"/>
    <property type="molecule type" value="Genomic_DNA"/>
</dbReference>
<name>A0ABU6GKR8_9BACL</name>
<evidence type="ECO:0000259" key="1">
    <source>
        <dbReference type="Pfam" id="PF00583"/>
    </source>
</evidence>
<comment type="caution">
    <text evidence="3">The sequence shown here is derived from an EMBL/GenBank/DDBJ whole genome shotgun (WGS) entry which is preliminary data.</text>
</comment>
<dbReference type="InterPro" id="IPR000182">
    <property type="entry name" value="GNAT_dom"/>
</dbReference>
<dbReference type="InterPro" id="IPR016181">
    <property type="entry name" value="Acyl_CoA_acyltransferase"/>
</dbReference>
<proteinExistence type="predicted"/>
<organism evidence="3 4">
    <name type="scientific">Paenibacillus dokdonensis</name>
    <dbReference type="NCBI Taxonomy" id="2567944"/>
    <lineage>
        <taxon>Bacteria</taxon>
        <taxon>Bacillati</taxon>
        <taxon>Bacillota</taxon>
        <taxon>Bacilli</taxon>
        <taxon>Bacillales</taxon>
        <taxon>Paenibacillaceae</taxon>
        <taxon>Paenibacillus</taxon>
    </lineage>
</organism>
<evidence type="ECO:0000313" key="4">
    <source>
        <dbReference type="Proteomes" id="UP001344632"/>
    </source>
</evidence>
<gene>
    <name evidence="3" type="ORF">P4H66_10685</name>
</gene>
<evidence type="ECO:0000313" key="3">
    <source>
        <dbReference type="EMBL" id="MEC0240315.1"/>
    </source>
</evidence>
<keyword evidence="4" id="KW-1185">Reference proteome</keyword>
<dbReference type="Pfam" id="PF14268">
    <property type="entry name" value="YoaP"/>
    <property type="match status" value="1"/>
</dbReference>
<dbReference type="InterPro" id="IPR025685">
    <property type="entry name" value="YoaP-like_dom"/>
</dbReference>
<reference evidence="3 4" key="1">
    <citation type="submission" date="2023-03" db="EMBL/GenBank/DDBJ databases">
        <title>Bacillus Genome Sequencing.</title>
        <authorList>
            <person name="Dunlap C."/>
        </authorList>
    </citation>
    <scope>NUCLEOTIDE SEQUENCE [LARGE SCALE GENOMIC DNA]</scope>
    <source>
        <strain evidence="3 4">BD-525</strain>
    </source>
</reference>